<accession>A0A2P2DZJ7</accession>
<dbReference type="NCBIfam" id="NF047540">
    <property type="entry name" value="LIC_13241_dom"/>
    <property type="match status" value="1"/>
</dbReference>
<dbReference type="AlphaFoldDB" id="A0A2P2DZJ7"/>
<gene>
    <name evidence="1" type="ORF">LPTSP4_15750</name>
</gene>
<sequence>MNPERERISIADLDIINEIVQKDAKLFLQLYPPIESVEEILKESPFKWRFLYSETVFESLLSEMGSFTVRLAEHHRFKKNPPVLFYVSIGKYSGTFVWENEDQKRMEMSLATLRDAVQEKLDLYLETKE</sequence>
<dbReference type="Proteomes" id="UP000245133">
    <property type="component" value="Unassembled WGS sequence"/>
</dbReference>
<reference evidence="1 2" key="1">
    <citation type="submission" date="2018-02" db="EMBL/GenBank/DDBJ databases">
        <title>Novel Leptospira species isolated from soil and water in Japan.</title>
        <authorList>
            <person name="Nakao R."/>
            <person name="Masuzawa T."/>
        </authorList>
    </citation>
    <scope>NUCLEOTIDE SEQUENCE [LARGE SCALE GENOMIC DNA]</scope>
    <source>
        <strain evidence="1 2">YH101</strain>
    </source>
</reference>
<organism evidence="1 2">
    <name type="scientific">Leptospira ryugenii</name>
    <dbReference type="NCBI Taxonomy" id="1917863"/>
    <lineage>
        <taxon>Bacteria</taxon>
        <taxon>Pseudomonadati</taxon>
        <taxon>Spirochaetota</taxon>
        <taxon>Spirochaetia</taxon>
        <taxon>Leptospirales</taxon>
        <taxon>Leptospiraceae</taxon>
        <taxon>Leptospira</taxon>
    </lineage>
</organism>
<dbReference type="EMBL" id="BFBB01000003">
    <property type="protein sequence ID" value="GBF50054.1"/>
    <property type="molecule type" value="Genomic_DNA"/>
</dbReference>
<dbReference type="OrthoDB" id="328628at2"/>
<protein>
    <submittedName>
        <fullName evidence="1">Uncharacterized protein</fullName>
    </submittedName>
</protein>
<evidence type="ECO:0000313" key="2">
    <source>
        <dbReference type="Proteomes" id="UP000245133"/>
    </source>
</evidence>
<evidence type="ECO:0000313" key="1">
    <source>
        <dbReference type="EMBL" id="GBF50054.1"/>
    </source>
</evidence>
<keyword evidence="2" id="KW-1185">Reference proteome</keyword>
<comment type="caution">
    <text evidence="1">The sequence shown here is derived from an EMBL/GenBank/DDBJ whole genome shotgun (WGS) entry which is preliminary data.</text>
</comment>
<dbReference type="RefSeq" id="WP_108975465.1">
    <property type="nucleotide sequence ID" value="NZ_BFBB01000003.1"/>
</dbReference>
<proteinExistence type="predicted"/>
<name>A0A2P2DZJ7_9LEPT</name>